<dbReference type="AlphaFoldDB" id="A0A174JGW4"/>
<keyword evidence="1" id="KW-0472">Membrane</keyword>
<keyword evidence="1" id="KW-1133">Transmembrane helix</keyword>
<evidence type="ECO:0000256" key="1">
    <source>
        <dbReference type="SAM" id="Phobius"/>
    </source>
</evidence>
<accession>A0A174JGW4</accession>
<keyword evidence="1" id="KW-0812">Transmembrane</keyword>
<feature type="transmembrane region" description="Helical" evidence="1">
    <location>
        <begin position="12"/>
        <end position="34"/>
    </location>
</feature>
<dbReference type="RefSeq" id="WP_055658726.1">
    <property type="nucleotide sequence ID" value="NZ_CABIXC010000015.1"/>
</dbReference>
<evidence type="ECO:0000313" key="3">
    <source>
        <dbReference type="Proteomes" id="UP000095651"/>
    </source>
</evidence>
<feature type="transmembrane region" description="Helical" evidence="1">
    <location>
        <begin position="55"/>
        <end position="76"/>
    </location>
</feature>
<reference evidence="2 3" key="1">
    <citation type="submission" date="2015-09" db="EMBL/GenBank/DDBJ databases">
        <authorList>
            <consortium name="Pathogen Informatics"/>
        </authorList>
    </citation>
    <scope>NUCLEOTIDE SEQUENCE [LARGE SCALE GENOMIC DNA]</scope>
    <source>
        <strain evidence="2 3">2789STDY5608850</strain>
    </source>
</reference>
<dbReference type="Proteomes" id="UP000095651">
    <property type="component" value="Unassembled WGS sequence"/>
</dbReference>
<dbReference type="EMBL" id="CYZE01000015">
    <property type="protein sequence ID" value="CUO98913.1"/>
    <property type="molecule type" value="Genomic_DNA"/>
</dbReference>
<sequence length="116" mass="12975">MKYGYGCLGFLSLLGILGIVTEERTFLAFFGFAVDFQYFFRKTDEMMIEYMNKSAARAFMCGMVLTAVVTLIYAALYGISKALVIGIAWGWSASVLVYALSTAYYGIKESWWSGDD</sequence>
<name>A0A174JGW4_9FIRM</name>
<protein>
    <submittedName>
        <fullName evidence="2">Protein of uncharacterized function (DUF3796)</fullName>
    </submittedName>
</protein>
<organism evidence="2 3">
    <name type="scientific">Hungatella hathewayi</name>
    <dbReference type="NCBI Taxonomy" id="154046"/>
    <lineage>
        <taxon>Bacteria</taxon>
        <taxon>Bacillati</taxon>
        <taxon>Bacillota</taxon>
        <taxon>Clostridia</taxon>
        <taxon>Lachnospirales</taxon>
        <taxon>Lachnospiraceae</taxon>
        <taxon>Hungatella</taxon>
    </lineage>
</organism>
<gene>
    <name evidence="2" type="ORF">ERS852407_04635</name>
</gene>
<evidence type="ECO:0000313" key="2">
    <source>
        <dbReference type="EMBL" id="CUO98913.1"/>
    </source>
</evidence>
<feature type="transmembrane region" description="Helical" evidence="1">
    <location>
        <begin position="82"/>
        <end position="107"/>
    </location>
</feature>
<proteinExistence type="predicted"/>